<gene>
    <name evidence="1" type="primary">106059251</name>
</gene>
<organism evidence="1 2">
    <name type="scientific">Biomphalaria glabrata</name>
    <name type="common">Bloodfluke planorb</name>
    <name type="synonym">Freshwater snail</name>
    <dbReference type="NCBI Taxonomy" id="6526"/>
    <lineage>
        <taxon>Eukaryota</taxon>
        <taxon>Metazoa</taxon>
        <taxon>Spiralia</taxon>
        <taxon>Lophotrochozoa</taxon>
        <taxon>Mollusca</taxon>
        <taxon>Gastropoda</taxon>
        <taxon>Heterobranchia</taxon>
        <taxon>Euthyneura</taxon>
        <taxon>Panpulmonata</taxon>
        <taxon>Hygrophila</taxon>
        <taxon>Lymnaeoidea</taxon>
        <taxon>Planorbidae</taxon>
        <taxon>Biomphalaria</taxon>
    </lineage>
</organism>
<name>A0A2C9L3P4_BIOGL</name>
<dbReference type="Proteomes" id="UP000076420">
    <property type="component" value="Unassembled WGS sequence"/>
</dbReference>
<dbReference type="KEGG" id="bgt:106059251"/>
<sequence length="156" mass="17666">MQLHGLDAQKERDEKIDDLILTVNIVSDVTDAYQKLAAALESIQEILNPNHHTEYERWDREIGNYRGSYKEKGRPFRRAGTVSRGLSSSSQFYGHAAAAPFTGYNDIQTPETTRNDPETSFEYETQFFEPYFVGPVYPNRAGPSSSHGSGRGHFPY</sequence>
<dbReference type="EnsemblMetazoa" id="BGLB026710-RA">
    <property type="protein sequence ID" value="BGLB026710-PA"/>
    <property type="gene ID" value="BGLB026710"/>
</dbReference>
<proteinExistence type="predicted"/>
<evidence type="ECO:0000313" key="1">
    <source>
        <dbReference type="EnsemblMetazoa" id="BGLB026710-PA"/>
    </source>
</evidence>
<dbReference type="AlphaFoldDB" id="A0A2C9L3P4"/>
<evidence type="ECO:0000313" key="2">
    <source>
        <dbReference type="Proteomes" id="UP000076420"/>
    </source>
</evidence>
<dbReference type="VEuPathDB" id="VectorBase:BGLB026710"/>
<reference evidence="1" key="1">
    <citation type="submission" date="2020-05" db="UniProtKB">
        <authorList>
            <consortium name="EnsemblMetazoa"/>
        </authorList>
    </citation>
    <scope>IDENTIFICATION</scope>
    <source>
        <strain evidence="1">BB02</strain>
    </source>
</reference>
<accession>A0A2C9L3P4</accession>
<protein>
    <submittedName>
        <fullName evidence="1">Uncharacterized protein</fullName>
    </submittedName>
</protein>